<dbReference type="InterPro" id="IPR054272">
    <property type="entry name" value="DUF7003"/>
</dbReference>
<protein>
    <submittedName>
        <fullName evidence="1">Uncharacterized protein</fullName>
    </submittedName>
</protein>
<evidence type="ECO:0000313" key="3">
    <source>
        <dbReference type="EMBL" id="WHM23553.1"/>
    </source>
</evidence>
<reference evidence="1 4" key="1">
    <citation type="submission" date="2014-12" db="EMBL/GenBank/DDBJ databases">
        <title>Comparative genome analysis of Bacillus coagulans HM-08, Clostridium butyricum HM-68, Bacillus subtilis HM-66 and Bacillus licheniformis BL-09.</title>
        <authorList>
            <person name="Zhang H."/>
        </authorList>
    </citation>
    <scope>NUCLEOTIDE SEQUENCE [LARGE SCALE GENOMIC DNA]</scope>
    <source>
        <strain evidence="1 4">HM-66</strain>
    </source>
</reference>
<dbReference type="PATRIC" id="fig|1423.173.peg.3375"/>
<evidence type="ECO:0000313" key="2">
    <source>
        <dbReference type="EMBL" id="WEY85390.1"/>
    </source>
</evidence>
<proteinExistence type="predicted"/>
<accession>A0A0C3KT51</accession>
<dbReference type="Proteomes" id="UP001229422">
    <property type="component" value="Chromosome"/>
</dbReference>
<dbReference type="EMBL" id="JXBC01000006">
    <property type="protein sequence ID" value="KIU09930.1"/>
    <property type="molecule type" value="Genomic_DNA"/>
</dbReference>
<sequence length="224" mass="26493">MIKKTEILSLLDDEFSELNRPLFEWRESNYIGSKCTLVRLNKEHWLLAIQCFQIDNEGPFLSVHAYSNCFSENYKLIIINDIVLKTKEDEEVTYSESNFNQLSEAVKIKIADSLYCINIHQRNEFQKKTKEKAWKTYFRNLFEDANFRDALWIKPKKLKSELGLKGDDEGVYETENWEYPDYLTDPSELISFQSFAQYLESGIGPVNVGVPNNHWKEWEDYDIE</sequence>
<dbReference type="AlphaFoldDB" id="A0A0C3KT51"/>
<dbReference type="Pfam" id="PF22535">
    <property type="entry name" value="DUF7003"/>
    <property type="match status" value="1"/>
</dbReference>
<evidence type="ECO:0000313" key="1">
    <source>
        <dbReference type="EMBL" id="KIU09930.1"/>
    </source>
</evidence>
<reference evidence="2" key="2">
    <citation type="submission" date="2023-03" db="EMBL/GenBank/DDBJ databases">
        <title>Complete genome sequences of 52 Bacillus and Priestia strains isolated from West-African fermentations and 26 reference strains from the DSMZ collection.</title>
        <authorList>
            <person name="Wiedenbein E.S."/>
            <person name="Canoy T.S."/>
            <person name="Hui Y."/>
            <person name="Parkouda C."/>
            <person name="Dawende C."/>
            <person name="Ametefe E."/>
            <person name="Jespersen L."/>
            <person name="Nielsen D.S."/>
        </authorList>
    </citation>
    <scope>NUCLEOTIDE SEQUENCE</scope>
    <source>
        <strain evidence="2">PRO56</strain>
    </source>
</reference>
<reference evidence="3" key="3">
    <citation type="submission" date="2023-05" db="EMBL/GenBank/DDBJ databases">
        <title>Complete genome sequence of Bacillus subtilis SRCM117797 isolated from Soybean paste.</title>
        <authorList>
            <person name="Abraha H.B."/>
            <person name="Kim K.-P."/>
            <person name="Ryu M.-S."/>
            <person name="Jeong D.-Y."/>
        </authorList>
    </citation>
    <scope>NUCLEOTIDE SEQUENCE</scope>
    <source>
        <strain evidence="3">SRCM117797</strain>
    </source>
</reference>
<gene>
    <name evidence="2" type="ORF">P5633_04055</name>
    <name evidence="3" type="ORF">QL281_11265</name>
    <name evidence="1" type="ORF">SC09_Contig28orf00053</name>
</gene>
<name>A0A0C3KT51_BACIU</name>
<dbReference type="EMBL" id="CP120576">
    <property type="protein sequence ID" value="WEY85390.1"/>
    <property type="molecule type" value="Genomic_DNA"/>
</dbReference>
<evidence type="ECO:0000313" key="4">
    <source>
        <dbReference type="Proteomes" id="UP000032247"/>
    </source>
</evidence>
<dbReference type="Proteomes" id="UP001214898">
    <property type="component" value="Chromosome"/>
</dbReference>
<dbReference type="RefSeq" id="WP_033881892.1">
    <property type="nucleotide sequence ID" value="NZ_AP024622.1"/>
</dbReference>
<organism evidence="1 4">
    <name type="scientific">Bacillus subtilis</name>
    <dbReference type="NCBI Taxonomy" id="1423"/>
    <lineage>
        <taxon>Bacteria</taxon>
        <taxon>Bacillati</taxon>
        <taxon>Bacillota</taxon>
        <taxon>Bacilli</taxon>
        <taxon>Bacillales</taxon>
        <taxon>Bacillaceae</taxon>
        <taxon>Bacillus</taxon>
    </lineage>
</organism>
<dbReference type="EMBL" id="CP125292">
    <property type="protein sequence ID" value="WHM23553.1"/>
    <property type="molecule type" value="Genomic_DNA"/>
</dbReference>
<dbReference type="Proteomes" id="UP000032247">
    <property type="component" value="Unassembled WGS sequence"/>
</dbReference>